<reference evidence="1 2" key="1">
    <citation type="submission" date="2023-12" db="EMBL/GenBank/DDBJ databases">
        <title>Genome sequencing and assembly of bacterial species from a model synthetic community.</title>
        <authorList>
            <person name="Hogle S.L."/>
        </authorList>
    </citation>
    <scope>NUCLEOTIDE SEQUENCE [LARGE SCALE GENOMIC DNA]</scope>
    <source>
        <strain evidence="1 2">HAMBI 2494</strain>
    </source>
</reference>
<gene>
    <name evidence="1" type="ORF">U0042_18345</name>
</gene>
<organism evidence="1 2">
    <name type="scientific">Paraburkholderia kururiensis</name>
    <dbReference type="NCBI Taxonomy" id="984307"/>
    <lineage>
        <taxon>Bacteria</taxon>
        <taxon>Pseudomonadati</taxon>
        <taxon>Pseudomonadota</taxon>
        <taxon>Betaproteobacteria</taxon>
        <taxon>Burkholderiales</taxon>
        <taxon>Burkholderiaceae</taxon>
        <taxon>Paraburkholderia</taxon>
    </lineage>
</organism>
<dbReference type="EMBL" id="CP139965">
    <property type="protein sequence ID" value="WQD76070.1"/>
    <property type="molecule type" value="Genomic_DNA"/>
</dbReference>
<keyword evidence="2" id="KW-1185">Reference proteome</keyword>
<dbReference type="Proteomes" id="UP001325479">
    <property type="component" value="Chromosome"/>
</dbReference>
<proteinExistence type="predicted"/>
<accession>A0ABZ0WFG7</accession>
<evidence type="ECO:0000313" key="1">
    <source>
        <dbReference type="EMBL" id="WQD76070.1"/>
    </source>
</evidence>
<name>A0ABZ0WFG7_9BURK</name>
<dbReference type="RefSeq" id="WP_157977954.1">
    <property type="nucleotide sequence ID" value="NZ_CP139965.1"/>
</dbReference>
<sequence>MTTGRFPTLLAVTGAGQMMRGPLCEFFSGITLLLHKPPCEPDCVEADSNLLFNAAKVAEMALQILHDGLASIGPLHSQSTQQITDGHLRVMHAVALGRSQVELCEELSYAYGRGIDYLLPGADYVAREGGEP</sequence>
<evidence type="ECO:0000313" key="2">
    <source>
        <dbReference type="Proteomes" id="UP001325479"/>
    </source>
</evidence>
<protein>
    <submittedName>
        <fullName evidence="1">Uncharacterized protein</fullName>
    </submittedName>
</protein>